<name>A0ABD3KZG5_EUCGL</name>
<sequence>MTDPSTASPCPACCSPRQPPCCGFVTRRPALLYLTCDATVHASASFRHYSLPLQLARPDAPCSPVTTAASLGVRLAPATARDSCSSLAACSLPLAGALPTTVPTAHGRPSQQQQPSQP</sequence>
<dbReference type="Proteomes" id="UP001634007">
    <property type="component" value="Unassembled WGS sequence"/>
</dbReference>
<evidence type="ECO:0000313" key="1">
    <source>
        <dbReference type="EMBL" id="KAL3743663.1"/>
    </source>
</evidence>
<accession>A0ABD3KZG5</accession>
<protein>
    <submittedName>
        <fullName evidence="1">Uncharacterized protein</fullName>
    </submittedName>
</protein>
<dbReference type="AlphaFoldDB" id="A0ABD3KZG5"/>
<reference evidence="1 2" key="1">
    <citation type="submission" date="2024-11" db="EMBL/GenBank/DDBJ databases">
        <title>Chromosome-level genome assembly of Eucalyptus globulus Labill. provides insights into its genome evolution.</title>
        <authorList>
            <person name="Li X."/>
        </authorList>
    </citation>
    <scope>NUCLEOTIDE SEQUENCE [LARGE SCALE GENOMIC DNA]</scope>
    <source>
        <strain evidence="1">CL2024</strain>
        <tissue evidence="1">Fresh tender leaves</tissue>
    </source>
</reference>
<evidence type="ECO:0000313" key="2">
    <source>
        <dbReference type="Proteomes" id="UP001634007"/>
    </source>
</evidence>
<dbReference type="EMBL" id="JBJKBG010000004">
    <property type="protein sequence ID" value="KAL3743663.1"/>
    <property type="molecule type" value="Genomic_DNA"/>
</dbReference>
<keyword evidence="2" id="KW-1185">Reference proteome</keyword>
<gene>
    <name evidence="1" type="ORF">ACJRO7_018864</name>
</gene>
<comment type="caution">
    <text evidence="1">The sequence shown here is derived from an EMBL/GenBank/DDBJ whole genome shotgun (WGS) entry which is preliminary data.</text>
</comment>
<proteinExistence type="predicted"/>
<organism evidence="1 2">
    <name type="scientific">Eucalyptus globulus</name>
    <name type="common">Tasmanian blue gum</name>
    <dbReference type="NCBI Taxonomy" id="34317"/>
    <lineage>
        <taxon>Eukaryota</taxon>
        <taxon>Viridiplantae</taxon>
        <taxon>Streptophyta</taxon>
        <taxon>Embryophyta</taxon>
        <taxon>Tracheophyta</taxon>
        <taxon>Spermatophyta</taxon>
        <taxon>Magnoliopsida</taxon>
        <taxon>eudicotyledons</taxon>
        <taxon>Gunneridae</taxon>
        <taxon>Pentapetalae</taxon>
        <taxon>rosids</taxon>
        <taxon>malvids</taxon>
        <taxon>Myrtales</taxon>
        <taxon>Myrtaceae</taxon>
        <taxon>Myrtoideae</taxon>
        <taxon>Eucalypteae</taxon>
        <taxon>Eucalyptus</taxon>
    </lineage>
</organism>